<name>A0A1G1VLX1_9BACT</name>
<evidence type="ECO:0000259" key="1">
    <source>
        <dbReference type="PROSITE" id="PS50052"/>
    </source>
</evidence>
<dbReference type="Proteomes" id="UP000179069">
    <property type="component" value="Unassembled WGS sequence"/>
</dbReference>
<reference evidence="2 3" key="1">
    <citation type="journal article" date="2016" name="Nat. Commun.">
        <title>Thousands of microbial genomes shed light on interconnected biogeochemical processes in an aquifer system.</title>
        <authorList>
            <person name="Anantharaman K."/>
            <person name="Brown C.T."/>
            <person name="Hug L.A."/>
            <person name="Sharon I."/>
            <person name="Castelle C.J."/>
            <person name="Probst A.J."/>
            <person name="Thomas B.C."/>
            <person name="Singh A."/>
            <person name="Wilkins M.J."/>
            <person name="Karaoz U."/>
            <person name="Brodie E.L."/>
            <person name="Williams K.H."/>
            <person name="Hubbard S.S."/>
            <person name="Banfield J.F."/>
        </authorList>
    </citation>
    <scope>NUCLEOTIDE SEQUENCE [LARGE SCALE GENOMIC DNA]</scope>
</reference>
<gene>
    <name evidence="2" type="ORF">A2785_01495</name>
</gene>
<feature type="domain" description="Guanylate kinase-like" evidence="1">
    <location>
        <begin position="90"/>
        <end position="191"/>
    </location>
</feature>
<dbReference type="AlphaFoldDB" id="A0A1G1VLX1"/>
<protein>
    <recommendedName>
        <fullName evidence="1">Guanylate kinase-like domain-containing protein</fullName>
    </recommendedName>
</protein>
<dbReference type="Gene3D" id="3.40.50.300">
    <property type="entry name" value="P-loop containing nucleotide triphosphate hydrolases"/>
    <property type="match status" value="1"/>
</dbReference>
<dbReference type="SUPFAM" id="SSF52540">
    <property type="entry name" value="P-loop containing nucleoside triphosphate hydrolases"/>
    <property type="match status" value="1"/>
</dbReference>
<organism evidence="2 3">
    <name type="scientific">Candidatus Chisholmbacteria bacterium RIFCSPHIGHO2_01_FULL_49_18</name>
    <dbReference type="NCBI Taxonomy" id="1797590"/>
    <lineage>
        <taxon>Bacteria</taxon>
        <taxon>Candidatus Chisholmiibacteriota</taxon>
    </lineage>
</organism>
<evidence type="ECO:0000313" key="3">
    <source>
        <dbReference type="Proteomes" id="UP000179069"/>
    </source>
</evidence>
<dbReference type="InterPro" id="IPR027417">
    <property type="entry name" value="P-loop_NTPase"/>
</dbReference>
<comment type="caution">
    <text evidence="2">The sequence shown here is derived from an EMBL/GenBank/DDBJ whole genome shotgun (WGS) entry which is preliminary data.</text>
</comment>
<dbReference type="PROSITE" id="PS50052">
    <property type="entry name" value="GUANYLATE_KINASE_2"/>
    <property type="match status" value="1"/>
</dbReference>
<proteinExistence type="predicted"/>
<evidence type="ECO:0000313" key="2">
    <source>
        <dbReference type="EMBL" id="OGY16247.1"/>
    </source>
</evidence>
<dbReference type="InterPro" id="IPR008144">
    <property type="entry name" value="Guanylate_kin-like_dom"/>
</dbReference>
<sequence>MRGKIEAHPGELSRNSAETIIARAGELYPGVFGERELRMYGDLFVEGSVLTPERLAFIQPEYGRFFPRSDIHPLIYIKEGIDFPHTQTAHTVDAFLGPSAGGKDSILDIVKENHPYVRIRTTTTRPPRRDASQDEILEARYEFVTAEEFVELERGGGFSEVLSPDMQGKYRYGTSIQAVERALNRDLHLVIWRGDILGLPYFRSWMQNYHSEIDFLSVFVLPKMPIAELWQRMTRKRGVEQATAWRFPKGLLEIHSAAQIVDCLVLNPSDPSGEPREAAAATLALFRRQSNGLVLGSS</sequence>
<accession>A0A1G1VLX1</accession>
<dbReference type="EMBL" id="MHCI01000018">
    <property type="protein sequence ID" value="OGY16247.1"/>
    <property type="molecule type" value="Genomic_DNA"/>
</dbReference>